<dbReference type="SUPFAM" id="SSF53738">
    <property type="entry name" value="Phosphoglucomutase, first 3 domains"/>
    <property type="match status" value="3"/>
</dbReference>
<evidence type="ECO:0000259" key="11">
    <source>
        <dbReference type="Pfam" id="PF02880"/>
    </source>
</evidence>
<dbReference type="SUPFAM" id="SSF55957">
    <property type="entry name" value="Phosphoglucomutase, C-terminal domain"/>
    <property type="match status" value="1"/>
</dbReference>
<dbReference type="PRINTS" id="PR00509">
    <property type="entry name" value="PGMPMM"/>
</dbReference>
<comment type="caution">
    <text evidence="12">The sequence shown here is derived from an EMBL/GenBank/DDBJ whole genome shotgun (WGS) entry which is preliminary data.</text>
</comment>
<reference evidence="12 13" key="1">
    <citation type="submission" date="2018-08" db="EMBL/GenBank/DDBJ databases">
        <title>Draft genome of candidate division NPL-UPA2 bacterium Unc8 that adapted to ultra-basic serpentinizing groundwater.</title>
        <authorList>
            <person name="Ishii S."/>
            <person name="Suzuki S."/>
            <person name="Nealson K.H."/>
        </authorList>
    </citation>
    <scope>NUCLEOTIDE SEQUENCE [LARGE SCALE GENOMIC DNA]</scope>
    <source>
        <strain evidence="12">Unc8</strain>
    </source>
</reference>
<dbReference type="AlphaFoldDB" id="A0A399FXH9"/>
<dbReference type="GO" id="GO:0005975">
    <property type="term" value="P:carbohydrate metabolic process"/>
    <property type="evidence" value="ECO:0007669"/>
    <property type="project" value="InterPro"/>
</dbReference>
<organism evidence="12 13">
    <name type="scientific">candidate division NPL-UPA2 bacterium Unc8</name>
    <dbReference type="NCBI Taxonomy" id="1980939"/>
    <lineage>
        <taxon>Bacteria</taxon>
    </lineage>
</organism>
<feature type="domain" description="Alpha-D-phosphohexomutase alpha/beta/alpha" evidence="9">
    <location>
        <begin position="4"/>
        <end position="134"/>
    </location>
</feature>
<dbReference type="Gene3D" id="3.40.120.10">
    <property type="entry name" value="Alpha-D-Glucose-1,6-Bisphosphate, subunit A, domain 3"/>
    <property type="match status" value="3"/>
</dbReference>
<dbReference type="PANTHER" id="PTHR43771:SF2">
    <property type="entry name" value="PHOSPHOMANNOMUTASE_PHOSPHOGLUCOMUTASE"/>
    <property type="match status" value="1"/>
</dbReference>
<evidence type="ECO:0000256" key="4">
    <source>
        <dbReference type="ARBA" id="ARBA00022723"/>
    </source>
</evidence>
<accession>A0A399FXH9</accession>
<dbReference type="Proteomes" id="UP000266287">
    <property type="component" value="Unassembled WGS sequence"/>
</dbReference>
<keyword evidence="6" id="KW-0413">Isomerase</keyword>
<keyword evidence="3" id="KW-0597">Phosphoprotein</keyword>
<evidence type="ECO:0000313" key="13">
    <source>
        <dbReference type="Proteomes" id="UP000266287"/>
    </source>
</evidence>
<feature type="domain" description="Alpha-D-phosphohexomutase C-terminal" evidence="8">
    <location>
        <begin position="367"/>
        <end position="437"/>
    </location>
</feature>
<keyword evidence="5 7" id="KW-0460">Magnesium</keyword>
<dbReference type="Pfam" id="PF02879">
    <property type="entry name" value="PGM_PMM_II"/>
    <property type="match status" value="1"/>
</dbReference>
<feature type="domain" description="Alpha-D-phosphohexomutase alpha/beta/alpha" evidence="10">
    <location>
        <begin position="150"/>
        <end position="247"/>
    </location>
</feature>
<dbReference type="InterPro" id="IPR005845">
    <property type="entry name" value="A-D-PHexomutase_a/b/a-II"/>
</dbReference>
<evidence type="ECO:0000256" key="1">
    <source>
        <dbReference type="ARBA" id="ARBA00001946"/>
    </source>
</evidence>
<evidence type="ECO:0000313" key="12">
    <source>
        <dbReference type="EMBL" id="RII01105.1"/>
    </source>
</evidence>
<dbReference type="InterPro" id="IPR005841">
    <property type="entry name" value="Alpha-D-phosphohexomutase_SF"/>
</dbReference>
<dbReference type="Gene3D" id="3.30.310.50">
    <property type="entry name" value="Alpha-D-phosphohexomutase, C-terminal domain"/>
    <property type="match status" value="1"/>
</dbReference>
<keyword evidence="4 7" id="KW-0479">Metal-binding</keyword>
<protein>
    <submittedName>
        <fullName evidence="12">Phosphomannomutase/phosphoglucomutase</fullName>
    </submittedName>
</protein>
<feature type="domain" description="Alpha-D-phosphohexomutase alpha/beta/alpha" evidence="11">
    <location>
        <begin position="251"/>
        <end position="357"/>
    </location>
</feature>
<dbReference type="PROSITE" id="PS00710">
    <property type="entry name" value="PGM_PMM"/>
    <property type="match status" value="1"/>
</dbReference>
<dbReference type="InterPro" id="IPR016055">
    <property type="entry name" value="A-D-PHexomutase_a/b/a-I/II/III"/>
</dbReference>
<dbReference type="GO" id="GO:0016868">
    <property type="term" value="F:intramolecular phosphotransferase activity"/>
    <property type="evidence" value="ECO:0007669"/>
    <property type="project" value="InterPro"/>
</dbReference>
<dbReference type="InterPro" id="IPR036900">
    <property type="entry name" value="A-D-PHexomutase_C_sf"/>
</dbReference>
<evidence type="ECO:0000256" key="2">
    <source>
        <dbReference type="ARBA" id="ARBA00010231"/>
    </source>
</evidence>
<evidence type="ECO:0000259" key="8">
    <source>
        <dbReference type="Pfam" id="PF00408"/>
    </source>
</evidence>
<evidence type="ECO:0000259" key="10">
    <source>
        <dbReference type="Pfam" id="PF02879"/>
    </source>
</evidence>
<evidence type="ECO:0000256" key="7">
    <source>
        <dbReference type="RuleBase" id="RU004326"/>
    </source>
</evidence>
<dbReference type="GO" id="GO:0000287">
    <property type="term" value="F:magnesium ion binding"/>
    <property type="evidence" value="ECO:0007669"/>
    <property type="project" value="InterPro"/>
</dbReference>
<dbReference type="InterPro" id="IPR005846">
    <property type="entry name" value="A-D-PHexomutase_a/b/a-III"/>
</dbReference>
<evidence type="ECO:0000256" key="5">
    <source>
        <dbReference type="ARBA" id="ARBA00022842"/>
    </source>
</evidence>
<dbReference type="CDD" id="cd03089">
    <property type="entry name" value="PMM_PGM"/>
    <property type="match status" value="1"/>
</dbReference>
<comment type="cofactor">
    <cofactor evidence="1">
        <name>Mg(2+)</name>
        <dbReference type="ChEBI" id="CHEBI:18420"/>
    </cofactor>
</comment>
<evidence type="ECO:0000256" key="6">
    <source>
        <dbReference type="ARBA" id="ARBA00023235"/>
    </source>
</evidence>
<comment type="similarity">
    <text evidence="2 7">Belongs to the phosphohexose mutase family.</text>
</comment>
<name>A0A399FXH9_UNCN2</name>
<dbReference type="PANTHER" id="PTHR43771">
    <property type="entry name" value="PHOSPHOMANNOMUTASE"/>
    <property type="match status" value="1"/>
</dbReference>
<dbReference type="InterPro" id="IPR005843">
    <property type="entry name" value="A-D-PHexomutase_C"/>
</dbReference>
<proteinExistence type="inferred from homology"/>
<dbReference type="EMBL" id="NDHY01000001">
    <property type="protein sequence ID" value="RII01105.1"/>
    <property type="molecule type" value="Genomic_DNA"/>
</dbReference>
<dbReference type="InterPro" id="IPR005844">
    <property type="entry name" value="A-D-PHexomutase_a/b/a-I"/>
</dbReference>
<sequence length="447" mass="49927">MNQQIFREYDIRGIAEEDLAPPLAENLGRAVGTCVKKRGGKNIVICRDNRLSSKRLRDEFVSGLLSTGCNIVDIGELPTPILYFSIIHYRKDAGVMITGSHNPSEFNGFKICYGEKSIYGDEIQELRRTIESGAFSKGEGFLTKENPVSSYINCIKEKISMKEGIRVVVDAGNGTTSNLAPRLLKEIGCEVIELYCQSDGNFPNHHPDPTIPENLKDLITAVKKEGADLGIAYDGDGDRIGVVDEEGEIIWGDKLMIIFAREILTKNPGAKIVFDVKCSQSLTEEIEKSGGVPIMWKTGHSLIEAKIKEEGALLGGEMSGHIYFADNYFGYDDALFATARLMEILSTTNKKLSRLLTGTTEYKSTPEIRIPCPDEQKFELVERVKKYFSERYKTIDIDGVKVLFADGWGLVRASNTQPILVLRFEARSEEKLREIKSLITSKIKEFQ</sequence>
<evidence type="ECO:0000256" key="3">
    <source>
        <dbReference type="ARBA" id="ARBA00022553"/>
    </source>
</evidence>
<dbReference type="Pfam" id="PF00408">
    <property type="entry name" value="PGM_PMM_IV"/>
    <property type="match status" value="1"/>
</dbReference>
<evidence type="ECO:0000259" key="9">
    <source>
        <dbReference type="Pfam" id="PF02878"/>
    </source>
</evidence>
<gene>
    <name evidence="12" type="ORF">B9J77_00800</name>
</gene>
<dbReference type="InterPro" id="IPR016066">
    <property type="entry name" value="A-D-PHexomutase_CS"/>
</dbReference>
<dbReference type="Pfam" id="PF02880">
    <property type="entry name" value="PGM_PMM_III"/>
    <property type="match status" value="1"/>
</dbReference>
<dbReference type="Pfam" id="PF02878">
    <property type="entry name" value="PGM_PMM_I"/>
    <property type="match status" value="1"/>
</dbReference>